<dbReference type="Proteomes" id="UP000087171">
    <property type="component" value="Chromosome Ca2"/>
</dbReference>
<dbReference type="AlphaFoldDB" id="A0A3Q7YCH5"/>
<sequence>MIKWTYFAEFLIRREPVHEANAEPTDHADDDATHAADGDPADDDDTVEITRRAIQIAEELIGRNLILPDGMSLVNELILMLRSQRGDGRDWTNIVPYRRRNIRT</sequence>
<organism evidence="2 3">
    <name type="scientific">Cicer arietinum</name>
    <name type="common">Chickpea</name>
    <name type="synonym">Garbanzo</name>
    <dbReference type="NCBI Taxonomy" id="3827"/>
    <lineage>
        <taxon>Eukaryota</taxon>
        <taxon>Viridiplantae</taxon>
        <taxon>Streptophyta</taxon>
        <taxon>Embryophyta</taxon>
        <taxon>Tracheophyta</taxon>
        <taxon>Spermatophyta</taxon>
        <taxon>Magnoliopsida</taxon>
        <taxon>eudicotyledons</taxon>
        <taxon>Gunneridae</taxon>
        <taxon>Pentapetalae</taxon>
        <taxon>rosids</taxon>
        <taxon>fabids</taxon>
        <taxon>Fabales</taxon>
        <taxon>Fabaceae</taxon>
        <taxon>Papilionoideae</taxon>
        <taxon>50 kb inversion clade</taxon>
        <taxon>NPAAA clade</taxon>
        <taxon>Hologalegina</taxon>
        <taxon>IRL clade</taxon>
        <taxon>Cicereae</taxon>
        <taxon>Cicer</taxon>
    </lineage>
</organism>
<reference evidence="2" key="1">
    <citation type="journal article" date="2013" name="Nat. Biotechnol.">
        <title>Draft genome sequence of chickpea (Cicer arietinum) provides a resource for trait improvement.</title>
        <authorList>
            <person name="Varshney R.K."/>
            <person name="Song C."/>
            <person name="Saxena R.K."/>
            <person name="Azam S."/>
            <person name="Yu S."/>
            <person name="Sharpe A.G."/>
            <person name="Cannon S."/>
            <person name="Baek J."/>
            <person name="Rosen B.D."/>
            <person name="Tar'an B."/>
            <person name="Millan T."/>
            <person name="Zhang X."/>
            <person name="Ramsay L.D."/>
            <person name="Iwata A."/>
            <person name="Wang Y."/>
            <person name="Nelson W."/>
            <person name="Farmer A.D."/>
            <person name="Gaur P.M."/>
            <person name="Soderlund C."/>
            <person name="Penmetsa R.V."/>
            <person name="Xu C."/>
            <person name="Bharti A.K."/>
            <person name="He W."/>
            <person name="Winter P."/>
            <person name="Zhao S."/>
            <person name="Hane J.K."/>
            <person name="Carrasquilla-Garcia N."/>
            <person name="Condie J.A."/>
            <person name="Upadhyaya H.D."/>
            <person name="Luo M.C."/>
            <person name="Thudi M."/>
            <person name="Gowda C.L."/>
            <person name="Singh N.P."/>
            <person name="Lichtenzveig J."/>
            <person name="Gali K.K."/>
            <person name="Rubio J."/>
            <person name="Nadarajan N."/>
            <person name="Dolezel J."/>
            <person name="Bansal K.C."/>
            <person name="Xu X."/>
            <person name="Edwards D."/>
            <person name="Zhang G."/>
            <person name="Kahl G."/>
            <person name="Gil J."/>
            <person name="Singh K.B."/>
            <person name="Datta S.K."/>
            <person name="Jackson S.A."/>
            <person name="Wang J."/>
            <person name="Cook D.R."/>
        </authorList>
    </citation>
    <scope>NUCLEOTIDE SEQUENCE [LARGE SCALE GENOMIC DNA]</scope>
    <source>
        <strain evidence="2">cv. CDC Frontier</strain>
    </source>
</reference>
<reference evidence="3" key="2">
    <citation type="submission" date="2025-08" db="UniProtKB">
        <authorList>
            <consortium name="RefSeq"/>
        </authorList>
    </citation>
    <scope>IDENTIFICATION</scope>
    <source>
        <tissue evidence="3">Etiolated seedlings</tissue>
    </source>
</reference>
<evidence type="ECO:0000313" key="2">
    <source>
        <dbReference type="Proteomes" id="UP000087171"/>
    </source>
</evidence>
<evidence type="ECO:0000256" key="1">
    <source>
        <dbReference type="SAM" id="MobiDB-lite"/>
    </source>
</evidence>
<protein>
    <submittedName>
        <fullName evidence="3">Uncharacterized protein LOC113785385</fullName>
    </submittedName>
</protein>
<accession>A0A3Q7YCH5</accession>
<name>A0A3Q7YCH5_CICAR</name>
<feature type="compositionally biased region" description="Basic and acidic residues" evidence="1">
    <location>
        <begin position="18"/>
        <end position="37"/>
    </location>
</feature>
<feature type="region of interest" description="Disordered" evidence="1">
    <location>
        <begin position="18"/>
        <end position="45"/>
    </location>
</feature>
<proteinExistence type="predicted"/>
<keyword evidence="2" id="KW-1185">Reference proteome</keyword>
<gene>
    <name evidence="3" type="primary">LOC113785385</name>
</gene>
<dbReference type="RefSeq" id="XP_027187440.1">
    <property type="nucleotide sequence ID" value="XM_027331639.1"/>
</dbReference>
<evidence type="ECO:0000313" key="3">
    <source>
        <dbReference type="RefSeq" id="XP_027187440.1"/>
    </source>
</evidence>